<organism evidence="2 3">
    <name type="scientific">Mycobacterium phage MrGordo</name>
    <dbReference type="NCBI Taxonomy" id="2847995"/>
    <lineage>
        <taxon>Viruses</taxon>
        <taxon>Duplodnaviria</taxon>
        <taxon>Heunggongvirae</taxon>
        <taxon>Uroviricota</taxon>
        <taxon>Caudoviricetes</taxon>
        <taxon>Fromanvirus</taxon>
        <taxon>Fromanvirus mrgordo</taxon>
    </lineage>
</organism>
<keyword evidence="3" id="KW-1185">Reference proteome</keyword>
<dbReference type="GeneID" id="40234528"/>
<feature type="region of interest" description="Disordered" evidence="1">
    <location>
        <begin position="27"/>
        <end position="49"/>
    </location>
</feature>
<reference evidence="2 3" key="1">
    <citation type="journal article" date="2012" name="J. Virol.">
        <title>Complete Genome Sequences of 138 Mycobacteriophages.</title>
        <authorList>
            <consortium name="the Science Education Alliance Phage Hunters Advancing Genomics and Evolutionary Science Program"/>
            <consortium name="the KwaZulu-Natal Research Institute for Tuberculosis and HIV Mycobacterial Genetics Course Students"/>
            <consortium name="the Phage Hunters Integrating Research and Education Program"/>
            <person name="Hatfull G.F."/>
        </authorList>
    </citation>
    <scope>NUCLEOTIDE SEQUENCE [LARGE SCALE GENOMIC DNA]</scope>
</reference>
<evidence type="ECO:0000256" key="1">
    <source>
        <dbReference type="SAM" id="MobiDB-lite"/>
    </source>
</evidence>
<dbReference type="EMBL" id="JN020140">
    <property type="protein sequence ID" value="AEJ92944.1"/>
    <property type="molecule type" value="Genomic_DNA"/>
</dbReference>
<proteinExistence type="predicted"/>
<dbReference type="RefSeq" id="YP_009637788.1">
    <property type="nucleotide sequence ID" value="NC_042329.1"/>
</dbReference>
<dbReference type="OrthoDB" id="25532at10239"/>
<evidence type="ECO:0000313" key="3">
    <source>
        <dbReference type="Proteomes" id="UP000008400"/>
    </source>
</evidence>
<sequence length="49" mass="5704">MRCDDCGREFADDELNGVYETGGRDRRVHIPSCERPTRVDPDTLQPRLR</sequence>
<gene>
    <name evidence="2" type="primary">73</name>
    <name evidence="2" type="ORF">MRGORDO_73</name>
</gene>
<accession>G1DTW2</accession>
<name>G1DTW2_9CAUD</name>
<dbReference type="Proteomes" id="UP000008400">
    <property type="component" value="Segment"/>
</dbReference>
<protein>
    <submittedName>
        <fullName evidence="2">Uncharacterized protein</fullName>
    </submittedName>
</protein>
<evidence type="ECO:0000313" key="2">
    <source>
        <dbReference type="EMBL" id="AEJ92944.1"/>
    </source>
</evidence>